<protein>
    <submittedName>
        <fullName evidence="2">Uncharacterized protein</fullName>
    </submittedName>
</protein>
<gene>
    <name evidence="2" type="ORF">HDK90DRAFT_182567</name>
</gene>
<dbReference type="EMBL" id="JBBWRZ010000003">
    <property type="protein sequence ID" value="KAK8240388.1"/>
    <property type="molecule type" value="Genomic_DNA"/>
</dbReference>
<sequence length="186" mass="21241">MHWKVAHNGLVCYGFPLYNSGIFALLKFCSSPTNFLTMAHQNSRAMLKQTEQEARDLEDSFETIDELEVEQIRRQEICDPFEDISDTEAQEIKAEEHSDLYYKKITDDSMTSFGMDILRASAATAGSLVKSLGKKAKKALLPKQDPSPEELHCPCWSYPEDGWKFCFVKSHVKAAIKRIEKSQKKK</sequence>
<name>A0ABR1YW13_9PEZI</name>
<accession>A0ABR1YW13</accession>
<feature type="coiled-coil region" evidence="1">
    <location>
        <begin position="40"/>
        <end position="67"/>
    </location>
</feature>
<organism evidence="2 3">
    <name type="scientific">Phyllosticta capitalensis</name>
    <dbReference type="NCBI Taxonomy" id="121624"/>
    <lineage>
        <taxon>Eukaryota</taxon>
        <taxon>Fungi</taxon>
        <taxon>Dikarya</taxon>
        <taxon>Ascomycota</taxon>
        <taxon>Pezizomycotina</taxon>
        <taxon>Dothideomycetes</taxon>
        <taxon>Dothideomycetes incertae sedis</taxon>
        <taxon>Botryosphaeriales</taxon>
        <taxon>Phyllostictaceae</taxon>
        <taxon>Phyllosticta</taxon>
    </lineage>
</organism>
<dbReference type="Proteomes" id="UP001492380">
    <property type="component" value="Unassembled WGS sequence"/>
</dbReference>
<evidence type="ECO:0000313" key="3">
    <source>
        <dbReference type="Proteomes" id="UP001492380"/>
    </source>
</evidence>
<keyword evidence="1" id="KW-0175">Coiled coil</keyword>
<evidence type="ECO:0000256" key="1">
    <source>
        <dbReference type="SAM" id="Coils"/>
    </source>
</evidence>
<evidence type="ECO:0000313" key="2">
    <source>
        <dbReference type="EMBL" id="KAK8240388.1"/>
    </source>
</evidence>
<comment type="caution">
    <text evidence="2">The sequence shown here is derived from an EMBL/GenBank/DDBJ whole genome shotgun (WGS) entry which is preliminary data.</text>
</comment>
<reference evidence="2 3" key="1">
    <citation type="submission" date="2024-04" db="EMBL/GenBank/DDBJ databases">
        <title>Phyllosticta paracitricarpa is synonymous to the EU quarantine fungus P. citricarpa based on phylogenomic analyses.</title>
        <authorList>
            <consortium name="Lawrence Berkeley National Laboratory"/>
            <person name="Van Ingen-Buijs V.A."/>
            <person name="Van Westerhoven A.C."/>
            <person name="Haridas S."/>
            <person name="Skiadas P."/>
            <person name="Martin F."/>
            <person name="Groenewald J.Z."/>
            <person name="Crous P.W."/>
            <person name="Seidl M.F."/>
        </authorList>
    </citation>
    <scope>NUCLEOTIDE SEQUENCE [LARGE SCALE GENOMIC DNA]</scope>
    <source>
        <strain evidence="2 3">CBS 123374</strain>
    </source>
</reference>
<keyword evidence="3" id="KW-1185">Reference proteome</keyword>
<proteinExistence type="predicted"/>